<gene>
    <name evidence="1" type="ORF">XF9B_52230</name>
</gene>
<proteinExistence type="predicted"/>
<sequence length="133" mass="15395">MSKRTIEVETDVYAAIWADRKAGEDSEDEILARKYGVQRNKPLPVAASDRIGWADPRHGVELKEGQQIFRTYKRREYRAIATGGYLVRTDNDVKYNSLNQLSRSIHDNVENAWNNWYVALKDGQRQLITGLRK</sequence>
<dbReference type="EMBL" id="AP023098">
    <property type="protein sequence ID" value="BCE83802.1"/>
    <property type="molecule type" value="Genomic_DNA"/>
</dbReference>
<evidence type="ECO:0000313" key="1">
    <source>
        <dbReference type="EMBL" id="BCE83802.1"/>
    </source>
</evidence>
<name>A0A810C2X3_9BRAD</name>
<protein>
    <submittedName>
        <fullName evidence="1">Uncharacterized protein</fullName>
    </submittedName>
</protein>
<reference evidence="1" key="1">
    <citation type="submission" date="2020-05" db="EMBL/GenBank/DDBJ databases">
        <title>Complete genome sequence of Bradyrhizobium diazoefficiens XF9 isolated from soybean nodule.</title>
        <authorList>
            <person name="Noda R."/>
            <person name="Kakizaki K."/>
            <person name="Minamisawa K."/>
        </authorList>
    </citation>
    <scope>NUCLEOTIDE SEQUENCE</scope>
    <source>
        <strain evidence="1">XF9</strain>
    </source>
</reference>
<dbReference type="AlphaFoldDB" id="A0A810C2X3"/>
<accession>A0A810C2X3</accession>
<organism evidence="1">
    <name type="scientific">Bradyrhizobium diazoefficiens</name>
    <dbReference type="NCBI Taxonomy" id="1355477"/>
    <lineage>
        <taxon>Bacteria</taxon>
        <taxon>Pseudomonadati</taxon>
        <taxon>Pseudomonadota</taxon>
        <taxon>Alphaproteobacteria</taxon>
        <taxon>Hyphomicrobiales</taxon>
        <taxon>Nitrobacteraceae</taxon>
        <taxon>Bradyrhizobium</taxon>
    </lineage>
</organism>